<comment type="caution">
    <text evidence="3">The sequence shown here is derived from an EMBL/GenBank/DDBJ whole genome shotgun (WGS) entry which is preliminary data.</text>
</comment>
<accession>A0A420XLZ7</accession>
<proteinExistence type="predicted"/>
<evidence type="ECO:0000256" key="1">
    <source>
        <dbReference type="SAM" id="MobiDB-lite"/>
    </source>
</evidence>
<dbReference type="InterPro" id="IPR017937">
    <property type="entry name" value="Thioredoxin_CS"/>
</dbReference>
<protein>
    <submittedName>
        <fullName evidence="3">Putative thioredoxin</fullName>
    </submittedName>
</protein>
<reference evidence="3 4" key="1">
    <citation type="submission" date="2018-10" db="EMBL/GenBank/DDBJ databases">
        <title>Genomic Encyclopedia of Archaeal and Bacterial Type Strains, Phase II (KMG-II): from individual species to whole genera.</title>
        <authorList>
            <person name="Goeker M."/>
        </authorList>
    </citation>
    <scope>NUCLEOTIDE SEQUENCE [LARGE SCALE GENOMIC DNA]</scope>
    <source>
        <strain evidence="3 4">RP-AC37</strain>
    </source>
</reference>
<dbReference type="Proteomes" id="UP000281955">
    <property type="component" value="Unassembled WGS sequence"/>
</dbReference>
<dbReference type="CDD" id="cd02956">
    <property type="entry name" value="ybbN"/>
    <property type="match status" value="1"/>
</dbReference>
<dbReference type="PROSITE" id="PS00194">
    <property type="entry name" value="THIOREDOXIN_1"/>
    <property type="match status" value="1"/>
</dbReference>
<dbReference type="Gene3D" id="3.40.30.10">
    <property type="entry name" value="Glutaredoxin"/>
    <property type="match status" value="1"/>
</dbReference>
<dbReference type="InterPro" id="IPR013766">
    <property type="entry name" value="Thioredoxin_domain"/>
</dbReference>
<dbReference type="InterPro" id="IPR011990">
    <property type="entry name" value="TPR-like_helical_dom_sf"/>
</dbReference>
<dbReference type="RefSeq" id="WP_121194420.1">
    <property type="nucleotide sequence ID" value="NZ_RBWV01000014.1"/>
</dbReference>
<dbReference type="OrthoDB" id="5181746at2"/>
<dbReference type="Pfam" id="PF14561">
    <property type="entry name" value="TPR_20"/>
    <property type="match status" value="1"/>
</dbReference>
<feature type="compositionally biased region" description="Basic and acidic residues" evidence="1">
    <location>
        <begin position="175"/>
        <end position="191"/>
    </location>
</feature>
<evidence type="ECO:0000313" key="4">
    <source>
        <dbReference type="Proteomes" id="UP000281955"/>
    </source>
</evidence>
<evidence type="ECO:0000313" key="3">
    <source>
        <dbReference type="EMBL" id="RKS71341.1"/>
    </source>
</evidence>
<organism evidence="3 4">
    <name type="scientific">Motilibacter peucedani</name>
    <dbReference type="NCBI Taxonomy" id="598650"/>
    <lineage>
        <taxon>Bacteria</taxon>
        <taxon>Bacillati</taxon>
        <taxon>Actinomycetota</taxon>
        <taxon>Actinomycetes</taxon>
        <taxon>Motilibacterales</taxon>
        <taxon>Motilibacteraceae</taxon>
        <taxon>Motilibacter</taxon>
    </lineage>
</organism>
<dbReference type="Pfam" id="PF00085">
    <property type="entry name" value="Thioredoxin"/>
    <property type="match status" value="1"/>
</dbReference>
<dbReference type="InParanoid" id="A0A420XLZ7"/>
<keyword evidence="4" id="KW-1185">Reference proteome</keyword>
<dbReference type="PANTHER" id="PTHR43601">
    <property type="entry name" value="THIOREDOXIN, MITOCHONDRIAL"/>
    <property type="match status" value="1"/>
</dbReference>
<dbReference type="SUPFAM" id="SSF52833">
    <property type="entry name" value="Thioredoxin-like"/>
    <property type="match status" value="1"/>
</dbReference>
<dbReference type="PANTHER" id="PTHR43601:SF3">
    <property type="entry name" value="THIOREDOXIN, MITOCHONDRIAL"/>
    <property type="match status" value="1"/>
</dbReference>
<gene>
    <name evidence="3" type="ORF">CLV35_3137</name>
</gene>
<dbReference type="FunCoup" id="A0A420XLZ7">
    <property type="interactions" value="4"/>
</dbReference>
<dbReference type="InterPro" id="IPR036249">
    <property type="entry name" value="Thioredoxin-like_sf"/>
</dbReference>
<dbReference type="EMBL" id="RBWV01000014">
    <property type="protein sequence ID" value="RKS71341.1"/>
    <property type="molecule type" value="Genomic_DNA"/>
</dbReference>
<feature type="domain" description="Thioredoxin" evidence="2">
    <location>
        <begin position="22"/>
        <end position="157"/>
    </location>
</feature>
<dbReference type="Gene3D" id="1.25.40.10">
    <property type="entry name" value="Tetratricopeptide repeat domain"/>
    <property type="match status" value="1"/>
</dbReference>
<dbReference type="AlphaFoldDB" id="A0A420XLZ7"/>
<name>A0A420XLZ7_9ACTN</name>
<feature type="region of interest" description="Disordered" evidence="1">
    <location>
        <begin position="166"/>
        <end position="191"/>
    </location>
</feature>
<evidence type="ECO:0000259" key="2">
    <source>
        <dbReference type="PROSITE" id="PS51352"/>
    </source>
</evidence>
<sequence>MTQPTFNTYGAVDLGALAARAQRAAAPAPARPAAAGAPGAASSEAAPGAWVIDATEADFADVVLQASMTVPVVLDFWASWCGPCRQLSPILERLAEEAGGRWLLAKVDADAEQRLAAAFQVQSIPSVFAVVKGQPVPLFQGALPEPQVRQYLDELLRVAEANGVAGRLPAPGAEDADRTPAAEPQPDPRYDAAYDAAERGDYAAAAAEFTRLLGETPADAEAVAGLAQVQLLGRVQAVADPDAVLEAAAAQPQSVGTQLEAADLEFATGAADAAFERLLALVRATSGAEREQARGRILDYFTLLGPDDPRVPATRRALARALF</sequence>
<dbReference type="GO" id="GO:0006950">
    <property type="term" value="P:response to stress"/>
    <property type="evidence" value="ECO:0007669"/>
    <property type="project" value="UniProtKB-ARBA"/>
</dbReference>
<dbReference type="GO" id="GO:0045454">
    <property type="term" value="P:cell redox homeostasis"/>
    <property type="evidence" value="ECO:0007669"/>
    <property type="project" value="TreeGrafter"/>
</dbReference>
<dbReference type="PROSITE" id="PS51352">
    <property type="entry name" value="THIOREDOXIN_2"/>
    <property type="match status" value="1"/>
</dbReference>